<feature type="region of interest" description="Disordered" evidence="1">
    <location>
        <begin position="101"/>
        <end position="133"/>
    </location>
</feature>
<evidence type="ECO:0000256" key="1">
    <source>
        <dbReference type="SAM" id="MobiDB-lite"/>
    </source>
</evidence>
<evidence type="ECO:0000313" key="2">
    <source>
        <dbReference type="EMBL" id="KAL3683206.1"/>
    </source>
</evidence>
<accession>A0ABD3GXC7</accession>
<feature type="compositionally biased region" description="Basic and acidic residues" evidence="1">
    <location>
        <begin position="102"/>
        <end position="133"/>
    </location>
</feature>
<dbReference type="Proteomes" id="UP001633002">
    <property type="component" value="Unassembled WGS sequence"/>
</dbReference>
<dbReference type="EMBL" id="JBJQOH010000006">
    <property type="protein sequence ID" value="KAL3683206.1"/>
    <property type="molecule type" value="Genomic_DNA"/>
</dbReference>
<evidence type="ECO:0000313" key="3">
    <source>
        <dbReference type="Proteomes" id="UP001633002"/>
    </source>
</evidence>
<name>A0ABD3GXC7_9MARC</name>
<reference evidence="2 3" key="1">
    <citation type="submission" date="2024-09" db="EMBL/GenBank/DDBJ databases">
        <title>Chromosome-scale assembly of Riccia sorocarpa.</title>
        <authorList>
            <person name="Paukszto L."/>
        </authorList>
    </citation>
    <scope>NUCLEOTIDE SEQUENCE [LARGE SCALE GENOMIC DNA]</scope>
    <source>
        <strain evidence="2">LP-2024</strain>
        <tissue evidence="2">Aerial parts of the thallus</tissue>
    </source>
</reference>
<proteinExistence type="predicted"/>
<gene>
    <name evidence="2" type="ORF">R1sor_001228</name>
</gene>
<dbReference type="AlphaFoldDB" id="A0ABD3GXC7"/>
<comment type="caution">
    <text evidence="2">The sequence shown here is derived from an EMBL/GenBank/DDBJ whole genome shotgun (WGS) entry which is preliminary data.</text>
</comment>
<sequence length="133" mass="15637">MATLEETTQELNAALKIRSKEVNRMEDQIAEIITRQGQITAEKNKEIEEIQKANKPTTEKRLELEGFKVLTDYILSVDKTPGLDKMEGWEEKRLRLMQVLRTKKDSSKSTEKVDRLRQKLKLRSQENMRMDED</sequence>
<keyword evidence="3" id="KW-1185">Reference proteome</keyword>
<protein>
    <submittedName>
        <fullName evidence="2">Uncharacterized protein</fullName>
    </submittedName>
</protein>
<organism evidence="2 3">
    <name type="scientific">Riccia sorocarpa</name>
    <dbReference type="NCBI Taxonomy" id="122646"/>
    <lineage>
        <taxon>Eukaryota</taxon>
        <taxon>Viridiplantae</taxon>
        <taxon>Streptophyta</taxon>
        <taxon>Embryophyta</taxon>
        <taxon>Marchantiophyta</taxon>
        <taxon>Marchantiopsida</taxon>
        <taxon>Marchantiidae</taxon>
        <taxon>Marchantiales</taxon>
        <taxon>Ricciaceae</taxon>
        <taxon>Riccia</taxon>
    </lineage>
</organism>